<gene>
    <name evidence="2" type="ORF">IAA37_01200</name>
</gene>
<reference evidence="2" key="2">
    <citation type="submission" date="2021-04" db="EMBL/GenBank/DDBJ databases">
        <authorList>
            <person name="Gilroy R."/>
        </authorList>
    </citation>
    <scope>NUCLEOTIDE SEQUENCE</scope>
    <source>
        <strain evidence="2">CHK188-16595</strain>
    </source>
</reference>
<comment type="caution">
    <text evidence="2">The sequence shown here is derived from an EMBL/GenBank/DDBJ whole genome shotgun (WGS) entry which is preliminary data.</text>
</comment>
<feature type="transmembrane region" description="Helical" evidence="1">
    <location>
        <begin position="81"/>
        <end position="100"/>
    </location>
</feature>
<dbReference type="AlphaFoldDB" id="A0A9D2S872"/>
<feature type="transmembrane region" description="Helical" evidence="1">
    <location>
        <begin position="12"/>
        <end position="32"/>
    </location>
</feature>
<accession>A0A9D2S872</accession>
<feature type="transmembrane region" description="Helical" evidence="1">
    <location>
        <begin position="357"/>
        <end position="377"/>
    </location>
</feature>
<feature type="transmembrane region" description="Helical" evidence="1">
    <location>
        <begin position="328"/>
        <end position="351"/>
    </location>
</feature>
<feature type="transmembrane region" description="Helical" evidence="1">
    <location>
        <begin position="132"/>
        <end position="149"/>
    </location>
</feature>
<feature type="transmembrane region" description="Helical" evidence="1">
    <location>
        <begin position="298"/>
        <end position="316"/>
    </location>
</feature>
<dbReference type="InterPro" id="IPR018580">
    <property type="entry name" value="Uncharacterised_YfhO"/>
</dbReference>
<feature type="transmembrane region" description="Helical" evidence="1">
    <location>
        <begin position="414"/>
        <end position="434"/>
    </location>
</feature>
<name>A0A9D2S872_9FIRM</name>
<evidence type="ECO:0000313" key="3">
    <source>
        <dbReference type="Proteomes" id="UP000823877"/>
    </source>
</evidence>
<feature type="transmembrane region" description="Helical" evidence="1">
    <location>
        <begin position="240"/>
        <end position="263"/>
    </location>
</feature>
<feature type="transmembrane region" description="Helical" evidence="1">
    <location>
        <begin position="441"/>
        <end position="460"/>
    </location>
</feature>
<evidence type="ECO:0000256" key="1">
    <source>
        <dbReference type="SAM" id="Phobius"/>
    </source>
</evidence>
<feature type="transmembrane region" description="Helical" evidence="1">
    <location>
        <begin position="389"/>
        <end position="408"/>
    </location>
</feature>
<dbReference type="PANTHER" id="PTHR38454:SF1">
    <property type="entry name" value="INTEGRAL MEMBRANE PROTEIN"/>
    <property type="match status" value="1"/>
</dbReference>
<dbReference type="PANTHER" id="PTHR38454">
    <property type="entry name" value="INTEGRAL MEMBRANE PROTEIN-RELATED"/>
    <property type="match status" value="1"/>
</dbReference>
<feature type="transmembrane region" description="Helical" evidence="1">
    <location>
        <begin position="161"/>
        <end position="180"/>
    </location>
</feature>
<feature type="transmembrane region" description="Helical" evidence="1">
    <location>
        <begin position="200"/>
        <end position="219"/>
    </location>
</feature>
<dbReference type="Proteomes" id="UP000823877">
    <property type="component" value="Unassembled WGS sequence"/>
</dbReference>
<feature type="transmembrane region" description="Helical" evidence="1">
    <location>
        <begin position="849"/>
        <end position="866"/>
    </location>
</feature>
<keyword evidence="1" id="KW-0472">Membrane</keyword>
<protein>
    <submittedName>
        <fullName evidence="2">YfhO family protein</fullName>
    </submittedName>
</protein>
<organism evidence="2 3">
    <name type="scientific">Candidatus Eubacterium faecale</name>
    <dbReference type="NCBI Taxonomy" id="2838568"/>
    <lineage>
        <taxon>Bacteria</taxon>
        <taxon>Bacillati</taxon>
        <taxon>Bacillota</taxon>
        <taxon>Clostridia</taxon>
        <taxon>Eubacteriales</taxon>
        <taxon>Eubacteriaceae</taxon>
        <taxon>Eubacterium</taxon>
    </lineage>
</organism>
<dbReference type="EMBL" id="DWXN01000002">
    <property type="protein sequence ID" value="HJB74277.1"/>
    <property type="molecule type" value="Genomic_DNA"/>
</dbReference>
<keyword evidence="1" id="KW-0812">Transmembrane</keyword>
<dbReference type="Pfam" id="PF09586">
    <property type="entry name" value="YfhO"/>
    <property type="match status" value="1"/>
</dbReference>
<sequence>MQKNKIRDNKLPLILLLSFLIPAFVMCAVYFINGTDPFGSVSILTADAKIQYKDYYGYLWDILHGNAGIDYSASKSLGGQMVGLVVYYLTCPLNLFVYFINKTQIPLFLSIVTLLKIAFSGVTASYFVRKRFGISALPSVFIACCYALSEYSFAYCHNIMWLDGVVMLPLACLGVYELLYHNKKGLLFFSVFMAIFSNWYSGYMVCLMAGFCFLFELFQKYDFKNFKQVIKPAFFDAVRVAGDMILGVLASGALLVPGLLSLVGGKAGGSPLSTSVILSPLEAFKGFMINAPSNQKDAPIMYCGAVILILAVYMLLDKKTDLKKRILSLLFFAFMICSFCFDQLNIMWTGFVKSYSYQFRWAFVFMFLMIYFAGVCVKEIKKHGFEKKTMLKALGIIIAVFLLLDLTGATQKVLVSYFYIALLVIYAVAIALIYAFKNKKILKTILIFCICFATFAEQTYNGAKVFEKNYVDDTEDYIRYTEEMSAVINGIQEQDDSFYRLEKTVSYLTEVGRENASSESLMYHYNGIAGYTSTYDPNVDLFLARMGYSDSASITPENQTVKKYNATETYWNSPQFVMDSFLGVKYQILETSAPGLEEYDSNTVLDGRYKVYENPYALPLAFNVSSDLYESGKYVNDPFVNQENFISRALGQDVSFFFEPEYENGVMQDDRQNIVVHIRQDGPLYFYTDPIDCHDSSNGKKCELYLNGELVQRICSRFYTNVVYLGDYSAGDTVNLTIKLYDHSGEKDKTHTVVLKQMDTAAAENALAQLASGSSSTLNIEKNTVSGTYETDTDSTVLLTLPYTEGWTLYVDGEKQEYKQLGDTFIGFDLTAGTHQIEMKYTTLHRNTGIAASVIGFAGFAAWCVLDKLKKRKTENE</sequence>
<reference evidence="2" key="1">
    <citation type="journal article" date="2021" name="PeerJ">
        <title>Extensive microbial diversity within the chicken gut microbiome revealed by metagenomics and culture.</title>
        <authorList>
            <person name="Gilroy R."/>
            <person name="Ravi A."/>
            <person name="Getino M."/>
            <person name="Pursley I."/>
            <person name="Horton D.L."/>
            <person name="Alikhan N.F."/>
            <person name="Baker D."/>
            <person name="Gharbi K."/>
            <person name="Hall N."/>
            <person name="Watson M."/>
            <person name="Adriaenssens E.M."/>
            <person name="Foster-Nyarko E."/>
            <person name="Jarju S."/>
            <person name="Secka A."/>
            <person name="Antonio M."/>
            <person name="Oren A."/>
            <person name="Chaudhuri R.R."/>
            <person name="La Ragione R."/>
            <person name="Hildebrand F."/>
            <person name="Pallen M.J."/>
        </authorList>
    </citation>
    <scope>NUCLEOTIDE SEQUENCE</scope>
    <source>
        <strain evidence="2">CHK188-16595</strain>
    </source>
</reference>
<proteinExistence type="predicted"/>
<evidence type="ECO:0000313" key="2">
    <source>
        <dbReference type="EMBL" id="HJB74277.1"/>
    </source>
</evidence>
<feature type="transmembrane region" description="Helical" evidence="1">
    <location>
        <begin position="107"/>
        <end position="126"/>
    </location>
</feature>
<keyword evidence="1" id="KW-1133">Transmembrane helix</keyword>